<dbReference type="Proteomes" id="UP000488776">
    <property type="component" value="Unassembled WGS sequence"/>
</dbReference>
<evidence type="ECO:0000313" key="2">
    <source>
        <dbReference type="EMBL" id="KAB7486569.1"/>
    </source>
</evidence>
<evidence type="ECO:0000313" key="8">
    <source>
        <dbReference type="Proteomes" id="UP000451386"/>
    </source>
</evidence>
<name>A0A0H2PRH1_BIFBI</name>
<dbReference type="Proteomes" id="UP000283727">
    <property type="component" value="Unassembled WGS sequence"/>
</dbReference>
<dbReference type="AlphaFoldDB" id="A0A0H2PRH1"/>
<evidence type="ECO:0000313" key="9">
    <source>
        <dbReference type="Proteomes" id="UP000488776"/>
    </source>
</evidence>
<feature type="compositionally biased region" description="Polar residues" evidence="1">
    <location>
        <begin position="29"/>
        <end position="38"/>
    </location>
</feature>
<evidence type="ECO:0000313" key="3">
    <source>
        <dbReference type="EMBL" id="KWZ80142.1"/>
    </source>
</evidence>
<dbReference type="OMA" id="QTKERPD"/>
<accession>A0A0H2PRH1</accession>
<reference evidence="3 6" key="1">
    <citation type="submission" date="2016-01" db="EMBL/GenBank/DDBJ databases">
        <authorList>
            <person name="Oliw E.H."/>
        </authorList>
    </citation>
    <scope>NUCLEOTIDE SEQUENCE [LARGE SCALE GENOMIC DNA]</scope>
    <source>
        <strain evidence="3 6">MJR8628B</strain>
    </source>
</reference>
<comment type="caution">
    <text evidence="5">The sequence shown here is derived from an EMBL/GenBank/DDBJ whole genome shotgun (WGS) entry which is preliminary data.</text>
</comment>
<dbReference type="EMBL" id="QRLR01000003">
    <property type="protein sequence ID" value="RHJ23465.1"/>
    <property type="molecule type" value="Genomic_DNA"/>
</dbReference>
<reference evidence="4 9" key="4">
    <citation type="submission" date="2020-02" db="EMBL/GenBank/DDBJ databases">
        <title>Antibiotic susceptibility profiles of lactic acid bacteria isolated from the human vagina and genetic basis of atypical resistances.</title>
        <authorList>
            <person name="Sirichoat A."/>
            <person name="Florez A.B."/>
            <person name="Vazquez L."/>
            <person name="Buppasiri P."/>
            <person name="Panya M."/>
            <person name="Lulitanond V."/>
            <person name="Mayo B."/>
        </authorList>
    </citation>
    <scope>NUCLEOTIDE SEQUENCE [LARGE SCALE GENOMIC DNA]</scope>
    <source>
        <strain evidence="4 9">VA07-1AN</strain>
    </source>
</reference>
<sequence length="113" mass="12274">MSSEPSTQLKPTSAVAGGIAADLADPVSPLSTPDQGTGTAVLERPETEEQTDRSDNGDADRFAHYVSRDRIAESKLTGRPVVALCGKIWVPKHDPSQYPVCPDCKRIYEEMMK</sequence>
<reference evidence="2 8" key="3">
    <citation type="journal article" date="2019" name="Nat. Med.">
        <title>A library of human gut bacterial isolates paired with longitudinal multiomics data enables mechanistic microbiome research.</title>
        <authorList>
            <person name="Poyet M."/>
            <person name="Groussin M."/>
            <person name="Gibbons S.M."/>
            <person name="Avila-Pacheco J."/>
            <person name="Jiang X."/>
            <person name="Kearney S.M."/>
            <person name="Perrotta A.R."/>
            <person name="Berdy B."/>
            <person name="Zhao S."/>
            <person name="Lieberman T.D."/>
            <person name="Swanson P.K."/>
            <person name="Smith M."/>
            <person name="Roesemann S."/>
            <person name="Alexander J.E."/>
            <person name="Rich S.A."/>
            <person name="Livny J."/>
            <person name="Vlamakis H."/>
            <person name="Clish C."/>
            <person name="Bullock K."/>
            <person name="Deik A."/>
            <person name="Scott J."/>
            <person name="Pierce K.A."/>
            <person name="Xavier R.J."/>
            <person name="Alm E.J."/>
        </authorList>
    </citation>
    <scope>NUCLEOTIDE SEQUENCE [LARGE SCALE GENOMIC DNA]</scope>
    <source>
        <strain evidence="2 8">BIOML-A13</strain>
    </source>
</reference>
<gene>
    <name evidence="5" type="ORF">DW137_07150</name>
    <name evidence="4" type="ORF">G5T23_06935</name>
    <name evidence="2" type="ORF">GBA83_06035</name>
    <name evidence="3" type="ORF">HMPREF3196_01934</name>
</gene>
<evidence type="ECO:0000313" key="5">
    <source>
        <dbReference type="EMBL" id="RHJ23465.1"/>
    </source>
</evidence>
<dbReference type="GeneID" id="93091924"/>
<feature type="compositionally biased region" description="Polar residues" evidence="1">
    <location>
        <begin position="1"/>
        <end position="11"/>
    </location>
</feature>
<feature type="region of interest" description="Disordered" evidence="1">
    <location>
        <begin position="1"/>
        <end position="60"/>
    </location>
</feature>
<evidence type="ECO:0000313" key="4">
    <source>
        <dbReference type="EMBL" id="NGG36749.1"/>
    </source>
</evidence>
<feature type="compositionally biased region" description="Basic and acidic residues" evidence="1">
    <location>
        <begin position="43"/>
        <end position="60"/>
    </location>
</feature>
<protein>
    <submittedName>
        <fullName evidence="5">DUF3039 domain-containing protein</fullName>
    </submittedName>
</protein>
<evidence type="ECO:0000256" key="1">
    <source>
        <dbReference type="SAM" id="MobiDB-lite"/>
    </source>
</evidence>
<reference evidence="5 7" key="2">
    <citation type="submission" date="2018-08" db="EMBL/GenBank/DDBJ databases">
        <title>A genome reference for cultivated species of the human gut microbiota.</title>
        <authorList>
            <person name="Zou Y."/>
            <person name="Xue W."/>
            <person name="Luo G."/>
        </authorList>
    </citation>
    <scope>NUCLEOTIDE SEQUENCE [LARGE SCALE GENOMIC DNA]</scope>
    <source>
        <strain evidence="5 7">AM12-10</strain>
    </source>
</reference>
<dbReference type="EMBL" id="JAAJBJ010000006">
    <property type="protein sequence ID" value="NGG36749.1"/>
    <property type="molecule type" value="Genomic_DNA"/>
</dbReference>
<dbReference type="PATRIC" id="fig|1681.23.peg.877"/>
<dbReference type="Pfam" id="PF11238">
    <property type="entry name" value="DUF3039"/>
    <property type="match status" value="1"/>
</dbReference>
<evidence type="ECO:0000313" key="6">
    <source>
        <dbReference type="Proteomes" id="UP000070092"/>
    </source>
</evidence>
<dbReference type="Proteomes" id="UP000451386">
    <property type="component" value="Unassembled WGS sequence"/>
</dbReference>
<dbReference type="Proteomes" id="UP000070092">
    <property type="component" value="Unassembled WGS sequence"/>
</dbReference>
<dbReference type="EMBL" id="WDOP01000004">
    <property type="protein sequence ID" value="KAB7486569.1"/>
    <property type="molecule type" value="Genomic_DNA"/>
</dbReference>
<dbReference type="InterPro" id="IPR021400">
    <property type="entry name" value="DUF3039"/>
</dbReference>
<evidence type="ECO:0000313" key="7">
    <source>
        <dbReference type="Proteomes" id="UP000283727"/>
    </source>
</evidence>
<dbReference type="EMBL" id="LRPO01000052">
    <property type="protein sequence ID" value="KWZ80142.1"/>
    <property type="molecule type" value="Genomic_DNA"/>
</dbReference>
<proteinExistence type="predicted"/>
<dbReference type="RefSeq" id="WP_003811884.1">
    <property type="nucleotide sequence ID" value="NZ_AP018132.1"/>
</dbReference>
<organism evidence="5 7">
    <name type="scientific">Bifidobacterium bifidum</name>
    <dbReference type="NCBI Taxonomy" id="1681"/>
    <lineage>
        <taxon>Bacteria</taxon>
        <taxon>Bacillati</taxon>
        <taxon>Actinomycetota</taxon>
        <taxon>Actinomycetes</taxon>
        <taxon>Bifidobacteriales</taxon>
        <taxon>Bifidobacteriaceae</taxon>
        <taxon>Bifidobacterium</taxon>
    </lineage>
</organism>